<keyword evidence="3" id="KW-1185">Reference proteome</keyword>
<evidence type="ECO:0000313" key="3">
    <source>
        <dbReference type="Proteomes" id="UP000689967"/>
    </source>
</evidence>
<feature type="region of interest" description="Disordered" evidence="1">
    <location>
        <begin position="1"/>
        <end position="30"/>
    </location>
</feature>
<dbReference type="RefSeq" id="WP_216876733.1">
    <property type="nucleotide sequence ID" value="NZ_JAERQM010000004.1"/>
</dbReference>
<comment type="caution">
    <text evidence="2">The sequence shown here is derived from an EMBL/GenBank/DDBJ whole genome shotgun (WGS) entry which is preliminary data.</text>
</comment>
<proteinExistence type="predicted"/>
<name>A0ABS6H8H4_9PROT</name>
<dbReference type="EMBL" id="JAERQM010000004">
    <property type="protein sequence ID" value="MBU8545012.1"/>
    <property type="molecule type" value="Genomic_DNA"/>
</dbReference>
<accession>A0ABS6H8H4</accession>
<sequence length="61" mass="6277">MSDKPAPPPALPKPSETPAPAAPLPAGANPFLPGAKPVQLDYLIKSYGPLKYSRLPVAGSK</sequence>
<evidence type="ECO:0000256" key="1">
    <source>
        <dbReference type="SAM" id="MobiDB-lite"/>
    </source>
</evidence>
<dbReference type="Proteomes" id="UP000689967">
    <property type="component" value="Unassembled WGS sequence"/>
</dbReference>
<feature type="compositionally biased region" description="Pro residues" evidence="1">
    <location>
        <begin position="1"/>
        <end position="23"/>
    </location>
</feature>
<organism evidence="2 3">
    <name type="scientific">Falsiroseomonas oleicola</name>
    <dbReference type="NCBI Taxonomy" id="2801474"/>
    <lineage>
        <taxon>Bacteria</taxon>
        <taxon>Pseudomonadati</taxon>
        <taxon>Pseudomonadota</taxon>
        <taxon>Alphaproteobacteria</taxon>
        <taxon>Acetobacterales</taxon>
        <taxon>Roseomonadaceae</taxon>
        <taxon>Falsiroseomonas</taxon>
    </lineage>
</organism>
<evidence type="ECO:0000313" key="2">
    <source>
        <dbReference type="EMBL" id="MBU8545012.1"/>
    </source>
</evidence>
<reference evidence="2 3" key="1">
    <citation type="submission" date="2021-01" db="EMBL/GenBank/DDBJ databases">
        <title>Roseomonas sp. nov, a bacterium isolated from an oil production mixture in Yumen Oilfield.</title>
        <authorList>
            <person name="Wu D."/>
        </authorList>
    </citation>
    <scope>NUCLEOTIDE SEQUENCE [LARGE SCALE GENOMIC DNA]</scope>
    <source>
        <strain evidence="2 3">ROY-5-3</strain>
    </source>
</reference>
<protein>
    <submittedName>
        <fullName evidence="2">Uncharacterized protein</fullName>
    </submittedName>
</protein>
<gene>
    <name evidence="2" type="ORF">JJQ90_14930</name>
</gene>